<reference evidence="3" key="1">
    <citation type="submission" date="2016-04" db="EMBL/GenBank/DDBJ databases">
        <title>Cephalotus genome sequencing.</title>
        <authorList>
            <person name="Fukushima K."/>
            <person name="Hasebe M."/>
            <person name="Fang X."/>
        </authorList>
    </citation>
    <scope>NUCLEOTIDE SEQUENCE [LARGE SCALE GENOMIC DNA]</scope>
    <source>
        <strain evidence="3">cv. St1</strain>
    </source>
</reference>
<keyword evidence="3" id="KW-1185">Reference proteome</keyword>
<organism evidence="2 3">
    <name type="scientific">Cephalotus follicularis</name>
    <name type="common">Albany pitcher plant</name>
    <dbReference type="NCBI Taxonomy" id="3775"/>
    <lineage>
        <taxon>Eukaryota</taxon>
        <taxon>Viridiplantae</taxon>
        <taxon>Streptophyta</taxon>
        <taxon>Embryophyta</taxon>
        <taxon>Tracheophyta</taxon>
        <taxon>Spermatophyta</taxon>
        <taxon>Magnoliopsida</taxon>
        <taxon>eudicotyledons</taxon>
        <taxon>Gunneridae</taxon>
        <taxon>Pentapetalae</taxon>
        <taxon>rosids</taxon>
        <taxon>fabids</taxon>
        <taxon>Oxalidales</taxon>
        <taxon>Cephalotaceae</taxon>
        <taxon>Cephalotus</taxon>
    </lineage>
</organism>
<feature type="transmembrane region" description="Helical" evidence="1">
    <location>
        <begin position="69"/>
        <end position="92"/>
    </location>
</feature>
<dbReference type="InParanoid" id="A0A1Q3DBS8"/>
<dbReference type="PANTHER" id="PTHR35771">
    <property type="entry name" value="TRANSMEMBRANE PROTEIN-RELATED"/>
    <property type="match status" value="1"/>
</dbReference>
<evidence type="ECO:0000313" key="3">
    <source>
        <dbReference type="Proteomes" id="UP000187406"/>
    </source>
</evidence>
<evidence type="ECO:0000313" key="2">
    <source>
        <dbReference type="EMBL" id="GAV89921.1"/>
    </source>
</evidence>
<accession>A0A1Q3DBS8</accession>
<dbReference type="AlphaFoldDB" id="A0A1Q3DBS8"/>
<feature type="non-terminal residue" evidence="2">
    <location>
        <position position="1"/>
    </location>
</feature>
<sequence length="208" mass="23956">HFILCITNQKQKRKAITYFLPTGLHKLFFSPLSIHKYKYVNICEDSEGKYPNMFEFGDELTIESYRIPWLIWIQILVLFLLIFLLYCFNLFASDLSDTTTNTSTASPSRVSHLDKQLVKHNTTTITNCLQNTQVRGDRSIKGEIRTGTSNILRGDNVTQSDDSSSMDTNFIGFHPCHYFRLAKLAFLKCLGLDPNYDCSSTAHHTRER</sequence>
<evidence type="ECO:0000256" key="1">
    <source>
        <dbReference type="SAM" id="Phobius"/>
    </source>
</evidence>
<keyword evidence="1" id="KW-0472">Membrane</keyword>
<keyword evidence="1" id="KW-0812">Transmembrane</keyword>
<name>A0A1Q3DBS8_CEPFO</name>
<dbReference type="FunCoup" id="A0A1Q3DBS8">
    <property type="interactions" value="152"/>
</dbReference>
<keyword evidence="1" id="KW-1133">Transmembrane helix</keyword>
<dbReference type="PANTHER" id="PTHR35771:SF3">
    <property type="entry name" value="TRANSMEMBRANE PROTEIN"/>
    <property type="match status" value="1"/>
</dbReference>
<comment type="caution">
    <text evidence="2">The sequence shown here is derived from an EMBL/GenBank/DDBJ whole genome shotgun (WGS) entry which is preliminary data.</text>
</comment>
<dbReference type="Proteomes" id="UP000187406">
    <property type="component" value="Unassembled WGS sequence"/>
</dbReference>
<protein>
    <submittedName>
        <fullName evidence="2">Uncharacterized protein</fullName>
    </submittedName>
</protein>
<proteinExistence type="predicted"/>
<gene>
    <name evidence="2" type="ORF">CFOL_v3_33332</name>
</gene>
<dbReference type="EMBL" id="BDDD01005839">
    <property type="protein sequence ID" value="GAV89921.1"/>
    <property type="molecule type" value="Genomic_DNA"/>
</dbReference>
<dbReference type="OrthoDB" id="1653570at2759"/>